<name>A0A453BYZ3_AEGTS</name>
<reference evidence="1" key="5">
    <citation type="journal article" date="2021" name="G3 (Bethesda)">
        <title>Aegilops tauschii genome assembly Aet v5.0 features greater sequence contiguity and improved annotation.</title>
        <authorList>
            <person name="Wang L."/>
            <person name="Zhu T."/>
            <person name="Rodriguez J.C."/>
            <person name="Deal K.R."/>
            <person name="Dubcovsky J."/>
            <person name="McGuire P.E."/>
            <person name="Lux T."/>
            <person name="Spannagl M."/>
            <person name="Mayer K.F.X."/>
            <person name="Baldrich P."/>
            <person name="Meyers B.C."/>
            <person name="Huo N."/>
            <person name="Gu Y.Q."/>
            <person name="Zhou H."/>
            <person name="Devos K.M."/>
            <person name="Bennetzen J.L."/>
            <person name="Unver T."/>
            <person name="Budak H."/>
            <person name="Gulick P.J."/>
            <person name="Galiba G."/>
            <person name="Kalapos B."/>
            <person name="Nelson D.R."/>
            <person name="Li P."/>
            <person name="You F.M."/>
            <person name="Luo M.C."/>
            <person name="Dvorak J."/>
        </authorList>
    </citation>
    <scope>NUCLEOTIDE SEQUENCE [LARGE SCALE GENOMIC DNA]</scope>
    <source>
        <strain evidence="1">cv. AL8/78</strain>
    </source>
</reference>
<dbReference type="Proteomes" id="UP000015105">
    <property type="component" value="Chromosome 2D"/>
</dbReference>
<dbReference type="Gramene" id="AET2Gv20679500.3">
    <property type="protein sequence ID" value="AET2Gv20679500.3"/>
    <property type="gene ID" value="AET2Gv20679500"/>
</dbReference>
<reference evidence="2" key="2">
    <citation type="journal article" date="2017" name="Nat. Plants">
        <title>The Aegilops tauschii genome reveals multiple impacts of transposons.</title>
        <authorList>
            <person name="Zhao G."/>
            <person name="Zou C."/>
            <person name="Li K."/>
            <person name="Wang K."/>
            <person name="Li T."/>
            <person name="Gao L."/>
            <person name="Zhang X."/>
            <person name="Wang H."/>
            <person name="Yang Z."/>
            <person name="Liu X."/>
            <person name="Jiang W."/>
            <person name="Mao L."/>
            <person name="Kong X."/>
            <person name="Jiao Y."/>
            <person name="Jia J."/>
        </authorList>
    </citation>
    <scope>NUCLEOTIDE SEQUENCE [LARGE SCALE GENOMIC DNA]</scope>
    <source>
        <strain evidence="2">cv. AL8/78</strain>
    </source>
</reference>
<keyword evidence="2" id="KW-1185">Reference proteome</keyword>
<proteinExistence type="predicted"/>
<sequence>EQPGQIDLSSLFRKYCRFPDNYNNTLARLDMEEHEENKCEDVHVKKTKEEEDKEKDVSSKEYLKKRMDIEQQFLANHRKSWENVWGSRIGRCGGFMDTSK</sequence>
<evidence type="ECO:0000313" key="1">
    <source>
        <dbReference type="EnsemblPlants" id="AET2Gv20679500.3"/>
    </source>
</evidence>
<evidence type="ECO:0000313" key="2">
    <source>
        <dbReference type="Proteomes" id="UP000015105"/>
    </source>
</evidence>
<dbReference type="AlphaFoldDB" id="A0A453BYZ3"/>
<protein>
    <submittedName>
        <fullName evidence="1">Uncharacterized protein</fullName>
    </submittedName>
</protein>
<accession>A0A453BYZ3</accession>
<organism evidence="1 2">
    <name type="scientific">Aegilops tauschii subsp. strangulata</name>
    <name type="common">Goatgrass</name>
    <dbReference type="NCBI Taxonomy" id="200361"/>
    <lineage>
        <taxon>Eukaryota</taxon>
        <taxon>Viridiplantae</taxon>
        <taxon>Streptophyta</taxon>
        <taxon>Embryophyta</taxon>
        <taxon>Tracheophyta</taxon>
        <taxon>Spermatophyta</taxon>
        <taxon>Magnoliopsida</taxon>
        <taxon>Liliopsida</taxon>
        <taxon>Poales</taxon>
        <taxon>Poaceae</taxon>
        <taxon>BOP clade</taxon>
        <taxon>Pooideae</taxon>
        <taxon>Triticodae</taxon>
        <taxon>Triticeae</taxon>
        <taxon>Triticinae</taxon>
        <taxon>Aegilops</taxon>
    </lineage>
</organism>
<reference evidence="1" key="3">
    <citation type="journal article" date="2017" name="Nature">
        <title>Genome sequence of the progenitor of the wheat D genome Aegilops tauschii.</title>
        <authorList>
            <person name="Luo M.C."/>
            <person name="Gu Y.Q."/>
            <person name="Puiu D."/>
            <person name="Wang H."/>
            <person name="Twardziok S.O."/>
            <person name="Deal K.R."/>
            <person name="Huo N."/>
            <person name="Zhu T."/>
            <person name="Wang L."/>
            <person name="Wang Y."/>
            <person name="McGuire P.E."/>
            <person name="Liu S."/>
            <person name="Long H."/>
            <person name="Ramasamy R.K."/>
            <person name="Rodriguez J.C."/>
            <person name="Van S.L."/>
            <person name="Yuan L."/>
            <person name="Wang Z."/>
            <person name="Xia Z."/>
            <person name="Xiao L."/>
            <person name="Anderson O.D."/>
            <person name="Ouyang S."/>
            <person name="Liang Y."/>
            <person name="Zimin A.V."/>
            <person name="Pertea G."/>
            <person name="Qi P."/>
            <person name="Bennetzen J.L."/>
            <person name="Dai X."/>
            <person name="Dawson M.W."/>
            <person name="Muller H.G."/>
            <person name="Kugler K."/>
            <person name="Rivarola-Duarte L."/>
            <person name="Spannagl M."/>
            <person name="Mayer K.F.X."/>
            <person name="Lu F.H."/>
            <person name="Bevan M.W."/>
            <person name="Leroy P."/>
            <person name="Li P."/>
            <person name="You F.M."/>
            <person name="Sun Q."/>
            <person name="Liu Z."/>
            <person name="Lyons E."/>
            <person name="Wicker T."/>
            <person name="Salzberg S.L."/>
            <person name="Devos K.M."/>
            <person name="Dvorak J."/>
        </authorList>
    </citation>
    <scope>NUCLEOTIDE SEQUENCE [LARGE SCALE GENOMIC DNA]</scope>
    <source>
        <strain evidence="1">cv. AL8/78</strain>
    </source>
</reference>
<reference evidence="1" key="4">
    <citation type="submission" date="2019-03" db="UniProtKB">
        <authorList>
            <consortium name="EnsemblPlants"/>
        </authorList>
    </citation>
    <scope>IDENTIFICATION</scope>
</reference>
<dbReference type="EnsemblPlants" id="AET2Gv20679500.3">
    <property type="protein sequence ID" value="AET2Gv20679500.3"/>
    <property type="gene ID" value="AET2Gv20679500"/>
</dbReference>
<reference evidence="2" key="1">
    <citation type="journal article" date="2014" name="Science">
        <title>Ancient hybridizations among the ancestral genomes of bread wheat.</title>
        <authorList>
            <consortium name="International Wheat Genome Sequencing Consortium,"/>
            <person name="Marcussen T."/>
            <person name="Sandve S.R."/>
            <person name="Heier L."/>
            <person name="Spannagl M."/>
            <person name="Pfeifer M."/>
            <person name="Jakobsen K.S."/>
            <person name="Wulff B.B."/>
            <person name="Steuernagel B."/>
            <person name="Mayer K.F."/>
            <person name="Olsen O.A."/>
        </authorList>
    </citation>
    <scope>NUCLEOTIDE SEQUENCE [LARGE SCALE GENOMIC DNA]</scope>
    <source>
        <strain evidence="2">cv. AL8/78</strain>
    </source>
</reference>